<gene>
    <name evidence="3" type="ORF">FJR74_01760</name>
</gene>
<dbReference type="RefSeq" id="WP_140914836.1">
    <property type="nucleotide sequence ID" value="NZ_VHHP01000004.1"/>
</dbReference>
<feature type="region of interest" description="Disordered" evidence="1">
    <location>
        <begin position="30"/>
        <end position="80"/>
    </location>
</feature>
<accession>A0ABY2Z0A2</accession>
<evidence type="ECO:0000313" key="3">
    <source>
        <dbReference type="EMBL" id="TPR53871.1"/>
    </source>
</evidence>
<feature type="signal peptide" evidence="2">
    <location>
        <begin position="1"/>
        <end position="24"/>
    </location>
</feature>
<evidence type="ECO:0000256" key="2">
    <source>
        <dbReference type="SAM" id="SignalP"/>
    </source>
</evidence>
<evidence type="ECO:0000313" key="4">
    <source>
        <dbReference type="Proteomes" id="UP000316851"/>
    </source>
</evidence>
<feature type="chain" id="PRO_5046328530" evidence="2">
    <location>
        <begin position="25"/>
        <end position="761"/>
    </location>
</feature>
<feature type="compositionally biased region" description="Basic and acidic residues" evidence="1">
    <location>
        <begin position="30"/>
        <end position="41"/>
    </location>
</feature>
<proteinExistence type="predicted"/>
<dbReference type="PROSITE" id="PS51257">
    <property type="entry name" value="PROKAR_LIPOPROTEIN"/>
    <property type="match status" value="1"/>
</dbReference>
<name>A0ABY2Z0A2_9BACT</name>
<dbReference type="EMBL" id="VHHP01000004">
    <property type="protein sequence ID" value="TPR53871.1"/>
    <property type="molecule type" value="Genomic_DNA"/>
</dbReference>
<keyword evidence="2" id="KW-0732">Signal</keyword>
<keyword evidence="4" id="KW-1185">Reference proteome</keyword>
<organism evidence="3 4">
    <name type="scientific">Metamycoplasma neophronis</name>
    <dbReference type="NCBI Taxonomy" id="872983"/>
    <lineage>
        <taxon>Bacteria</taxon>
        <taxon>Bacillati</taxon>
        <taxon>Mycoplasmatota</taxon>
        <taxon>Mycoplasmoidales</taxon>
        <taxon>Metamycoplasmataceae</taxon>
        <taxon>Metamycoplasma</taxon>
    </lineage>
</organism>
<evidence type="ECO:0000256" key="1">
    <source>
        <dbReference type="SAM" id="MobiDB-lite"/>
    </source>
</evidence>
<feature type="compositionally biased region" description="Polar residues" evidence="1">
    <location>
        <begin position="44"/>
        <end position="53"/>
    </location>
</feature>
<dbReference type="Proteomes" id="UP000316851">
    <property type="component" value="Unassembled WGS sequence"/>
</dbReference>
<reference evidence="3" key="1">
    <citation type="submission" date="2019-06" db="EMBL/GenBank/DDBJ databases">
        <title>Mycoplasma neophronis type strain whole genome sequence.</title>
        <authorList>
            <person name="Spergser J."/>
        </authorList>
    </citation>
    <scope>NUCLEOTIDE SEQUENCE [LARGE SCALE GENOMIC DNA]</scope>
    <source>
        <strain evidence="3">DSM 24097</strain>
    </source>
</reference>
<feature type="compositionally biased region" description="Low complexity" evidence="1">
    <location>
        <begin position="54"/>
        <end position="72"/>
    </location>
</feature>
<sequence>MKKGKILLLNIATLAVFTTPLVIAAGCDKTQPKKQQDEKPKPQSGNNTGSSTITPANPSSGNNSNNEPTPESKTTPINTNKADDFANEIADSFVLKPENSRLFHESIANANKYKFVYGYIAKKIFAFLKNEKNDYEDTSKMIVDFNHNKSSNYEIVNAESPLQKNGKLNTYLNIKVDENKNIILSYRGAIYSNTTPIISAKVYTVNLGKLKSTEELVTEEEINSKAAEVQFGYPNIENTLVSEANLDLITKTVPEGYELSVFKPAINVETNDITIIYKLKKINTEIENAKNQFKVISGWKKSSTQLENENKAKAKIQAELDKSIVQYLNEKAYQDVLKNNQINNFENKPNFVISNYETSLYIPTLENLVREGDFVKVTLKLTSISDNQISLSKEIIVSNEYSKGINPHSMTAEEQNNYLKAALAGSSIYPYYSKDKTYIESLQNDKLTRKSFWINGYNNSLVYTIGDVIKENENYKVNVSVKFADWDESPEQSSVVNIDIEKLGIEEVNKKRAEENKEPLEDQYAAEKTIDEGDKLNKVELKNYQPTPEDEYGLDNPNNIVYKTILENVKKSKISILSREIEEQIIQNKDAILLPQSFNYDIEQSKLINSIYFVFKNKSFYDIQNVFILSNPIIENDKVKSVKLSLVGLQDAKSGAYDRQVSTRVEVLDEYGQDMLDKMLLTYKFKELIGTPTFSYENADQTNSKDTEVSHIQHNIQLPEGWELKLEISKEKPRQIKVIYYATFEGKQTFKSYKTIKGFKS</sequence>
<comment type="caution">
    <text evidence="3">The sequence shown here is derived from an EMBL/GenBank/DDBJ whole genome shotgun (WGS) entry which is preliminary data.</text>
</comment>
<protein>
    <submittedName>
        <fullName evidence="3">Uncharacterized protein</fullName>
    </submittedName>
</protein>